<organism evidence="2 3">
    <name type="scientific">Portunus trituberculatus</name>
    <name type="common">Swimming crab</name>
    <name type="synonym">Neptunus trituberculatus</name>
    <dbReference type="NCBI Taxonomy" id="210409"/>
    <lineage>
        <taxon>Eukaryota</taxon>
        <taxon>Metazoa</taxon>
        <taxon>Ecdysozoa</taxon>
        <taxon>Arthropoda</taxon>
        <taxon>Crustacea</taxon>
        <taxon>Multicrustacea</taxon>
        <taxon>Malacostraca</taxon>
        <taxon>Eumalacostraca</taxon>
        <taxon>Eucarida</taxon>
        <taxon>Decapoda</taxon>
        <taxon>Pleocyemata</taxon>
        <taxon>Brachyura</taxon>
        <taxon>Eubrachyura</taxon>
        <taxon>Portunoidea</taxon>
        <taxon>Portunidae</taxon>
        <taxon>Portuninae</taxon>
        <taxon>Portunus</taxon>
    </lineage>
</organism>
<sequence>MFYPFFSLAVFPCRRSPATPSSLHANNPQSPDPLESLSKLAPRDDQLMNALPQLIAVNHEGKYYRRAASPGQLIG</sequence>
<reference evidence="2 3" key="1">
    <citation type="submission" date="2019-05" db="EMBL/GenBank/DDBJ databases">
        <title>Another draft genome of Portunus trituberculatus and its Hox gene families provides insights of decapod evolution.</title>
        <authorList>
            <person name="Jeong J.-H."/>
            <person name="Song I."/>
            <person name="Kim S."/>
            <person name="Choi T."/>
            <person name="Kim D."/>
            <person name="Ryu S."/>
            <person name="Kim W."/>
        </authorList>
    </citation>
    <scope>NUCLEOTIDE SEQUENCE [LARGE SCALE GENOMIC DNA]</scope>
    <source>
        <tissue evidence="2">Muscle</tissue>
    </source>
</reference>
<name>A0A5B7GY67_PORTR</name>
<evidence type="ECO:0000313" key="2">
    <source>
        <dbReference type="EMBL" id="MPC62355.1"/>
    </source>
</evidence>
<comment type="caution">
    <text evidence="2">The sequence shown here is derived from an EMBL/GenBank/DDBJ whole genome shotgun (WGS) entry which is preliminary data.</text>
</comment>
<evidence type="ECO:0000256" key="1">
    <source>
        <dbReference type="SAM" id="MobiDB-lite"/>
    </source>
</evidence>
<dbReference type="EMBL" id="VSRR010019577">
    <property type="protein sequence ID" value="MPC62355.1"/>
    <property type="molecule type" value="Genomic_DNA"/>
</dbReference>
<keyword evidence="3" id="KW-1185">Reference proteome</keyword>
<gene>
    <name evidence="2" type="ORF">E2C01_056439</name>
</gene>
<accession>A0A5B7GY67</accession>
<protein>
    <submittedName>
        <fullName evidence="2">Uncharacterized protein</fullName>
    </submittedName>
</protein>
<dbReference type="AlphaFoldDB" id="A0A5B7GY67"/>
<proteinExistence type="predicted"/>
<dbReference type="Proteomes" id="UP000324222">
    <property type="component" value="Unassembled WGS sequence"/>
</dbReference>
<evidence type="ECO:0000313" key="3">
    <source>
        <dbReference type="Proteomes" id="UP000324222"/>
    </source>
</evidence>
<feature type="region of interest" description="Disordered" evidence="1">
    <location>
        <begin position="18"/>
        <end position="38"/>
    </location>
</feature>
<feature type="compositionally biased region" description="Polar residues" evidence="1">
    <location>
        <begin position="18"/>
        <end position="29"/>
    </location>
</feature>